<dbReference type="PANTHER" id="PTHR46409">
    <property type="entry name" value="HTH PSQ-TYPE DOMAIN-CONTAINING PROTEIN"/>
    <property type="match status" value="1"/>
</dbReference>
<comment type="caution">
    <text evidence="2">The sequence shown here is derived from an EMBL/GenBank/DDBJ whole genome shotgun (WGS) entry which is preliminary data.</text>
</comment>
<reference evidence="2 3" key="1">
    <citation type="journal article" date="2019" name="Sci. Rep.">
        <title>Orb-weaving spider Araneus ventricosus genome elucidates the spidroin gene catalogue.</title>
        <authorList>
            <person name="Kono N."/>
            <person name="Nakamura H."/>
            <person name="Ohtoshi R."/>
            <person name="Moran D.A.P."/>
            <person name="Shinohara A."/>
            <person name="Yoshida Y."/>
            <person name="Fujiwara M."/>
            <person name="Mori M."/>
            <person name="Tomita M."/>
            <person name="Arakawa K."/>
        </authorList>
    </citation>
    <scope>NUCLEOTIDE SEQUENCE [LARGE SCALE GENOMIC DNA]</scope>
</reference>
<sequence>MSGIVNPVLFCLVFDLCYAFGLVIELDEINTNKTDLSRDQQYLLDIVRAIQTGRGAPDRAARDPLPLGHSQGLTCTNQVLCFICQTNPTSELKVLINCIVKTYAPVWFAIKRYQSVKDGSKHIFKVVQSTRHLPYNIKRIIDPAMKRNTFFCHPENMLLPMVDDERQNIRESGYSRILKARTQNQKVKSVRLLRLHQ</sequence>
<evidence type="ECO:0000313" key="3">
    <source>
        <dbReference type="Proteomes" id="UP000499080"/>
    </source>
</evidence>
<dbReference type="PANTHER" id="PTHR46409:SF1">
    <property type="entry name" value="HTH PSQ-TYPE DOMAIN-CONTAINING PROTEIN"/>
    <property type="match status" value="1"/>
</dbReference>
<gene>
    <name evidence="2" type="ORF">AVEN_118628_1</name>
</gene>
<keyword evidence="1" id="KW-0732">Signal</keyword>
<dbReference type="AlphaFoldDB" id="A0A4Y2AWX4"/>
<keyword evidence="3" id="KW-1185">Reference proteome</keyword>
<dbReference type="Proteomes" id="UP000499080">
    <property type="component" value="Unassembled WGS sequence"/>
</dbReference>
<evidence type="ECO:0000313" key="2">
    <source>
        <dbReference type="EMBL" id="GBL84233.1"/>
    </source>
</evidence>
<accession>A0A4Y2AWX4</accession>
<proteinExistence type="predicted"/>
<evidence type="ECO:0000256" key="1">
    <source>
        <dbReference type="SAM" id="SignalP"/>
    </source>
</evidence>
<protein>
    <submittedName>
        <fullName evidence="2">Uncharacterized protein</fullName>
    </submittedName>
</protein>
<dbReference type="EMBL" id="BGPR01000036">
    <property type="protein sequence ID" value="GBL84233.1"/>
    <property type="molecule type" value="Genomic_DNA"/>
</dbReference>
<feature type="signal peptide" evidence="1">
    <location>
        <begin position="1"/>
        <end position="19"/>
    </location>
</feature>
<feature type="chain" id="PRO_5021349496" evidence="1">
    <location>
        <begin position="20"/>
        <end position="197"/>
    </location>
</feature>
<name>A0A4Y2AWX4_ARAVE</name>
<organism evidence="2 3">
    <name type="scientific">Araneus ventricosus</name>
    <name type="common">Orbweaver spider</name>
    <name type="synonym">Epeira ventricosa</name>
    <dbReference type="NCBI Taxonomy" id="182803"/>
    <lineage>
        <taxon>Eukaryota</taxon>
        <taxon>Metazoa</taxon>
        <taxon>Ecdysozoa</taxon>
        <taxon>Arthropoda</taxon>
        <taxon>Chelicerata</taxon>
        <taxon>Arachnida</taxon>
        <taxon>Araneae</taxon>
        <taxon>Araneomorphae</taxon>
        <taxon>Entelegynae</taxon>
        <taxon>Araneoidea</taxon>
        <taxon>Araneidae</taxon>
        <taxon>Araneus</taxon>
    </lineage>
</organism>